<accession>A0A6G1DJA6</accession>
<dbReference type="AlphaFoldDB" id="A0A6G1DJA6"/>
<organism evidence="1 2">
    <name type="scientific">Oryza meyeriana var. granulata</name>
    <dbReference type="NCBI Taxonomy" id="110450"/>
    <lineage>
        <taxon>Eukaryota</taxon>
        <taxon>Viridiplantae</taxon>
        <taxon>Streptophyta</taxon>
        <taxon>Embryophyta</taxon>
        <taxon>Tracheophyta</taxon>
        <taxon>Spermatophyta</taxon>
        <taxon>Magnoliopsida</taxon>
        <taxon>Liliopsida</taxon>
        <taxon>Poales</taxon>
        <taxon>Poaceae</taxon>
        <taxon>BOP clade</taxon>
        <taxon>Oryzoideae</taxon>
        <taxon>Oryzeae</taxon>
        <taxon>Oryzinae</taxon>
        <taxon>Oryza</taxon>
        <taxon>Oryza meyeriana</taxon>
    </lineage>
</organism>
<evidence type="ECO:0000313" key="1">
    <source>
        <dbReference type="EMBL" id="KAF0912698.1"/>
    </source>
</evidence>
<sequence length="144" mass="16622">MQYNFKRILVVDWDIHHGQKFSQMTMAKRNLLAMAKVILWADAVSLREVMQRSYTRDIGLRSEWTVLRRFSTGICQGPYLNLRPSLMVHQYRSKHGRVDHAIAIHQRFMNGGTKGTKSVMAVDQQNARILGGKAWWLVTAKGTH</sequence>
<dbReference type="EMBL" id="SPHZ02000006">
    <property type="protein sequence ID" value="KAF0912698.1"/>
    <property type="molecule type" value="Genomic_DNA"/>
</dbReference>
<proteinExistence type="predicted"/>
<dbReference type="Proteomes" id="UP000479710">
    <property type="component" value="Unassembled WGS sequence"/>
</dbReference>
<keyword evidence="2" id="KW-1185">Reference proteome</keyword>
<evidence type="ECO:0008006" key="3">
    <source>
        <dbReference type="Google" id="ProtNLM"/>
    </source>
</evidence>
<evidence type="ECO:0000313" key="2">
    <source>
        <dbReference type="Proteomes" id="UP000479710"/>
    </source>
</evidence>
<reference evidence="1 2" key="1">
    <citation type="submission" date="2019-11" db="EMBL/GenBank/DDBJ databases">
        <title>Whole genome sequence of Oryza granulata.</title>
        <authorList>
            <person name="Li W."/>
        </authorList>
    </citation>
    <scope>NUCLEOTIDE SEQUENCE [LARGE SCALE GENOMIC DNA]</scope>
    <source>
        <strain evidence="2">cv. Menghai</strain>
        <tissue evidence="1">Leaf</tissue>
    </source>
</reference>
<protein>
    <recommendedName>
        <fullName evidence="3">Histone deacetylase</fullName>
    </recommendedName>
</protein>
<comment type="caution">
    <text evidence="1">The sequence shown here is derived from an EMBL/GenBank/DDBJ whole genome shotgun (WGS) entry which is preliminary data.</text>
</comment>
<gene>
    <name evidence="1" type="ORF">E2562_018948</name>
</gene>
<name>A0A6G1DJA6_9ORYZ</name>